<name>A0A263BU05_9BACI</name>
<dbReference type="RefSeq" id="WP_094923678.1">
    <property type="nucleotide sequence ID" value="NZ_NPIA01000003.1"/>
</dbReference>
<feature type="domain" description="Glutaredoxin" evidence="1">
    <location>
        <begin position="1"/>
        <end position="46"/>
    </location>
</feature>
<evidence type="ECO:0000259" key="1">
    <source>
        <dbReference type="Pfam" id="PF00462"/>
    </source>
</evidence>
<proteinExistence type="predicted"/>
<gene>
    <name evidence="2" type="ORF">CIB95_07050</name>
</gene>
<dbReference type="EMBL" id="NPIA01000003">
    <property type="protein sequence ID" value="OZM57214.1"/>
    <property type="molecule type" value="Genomic_DNA"/>
</dbReference>
<reference evidence="2 3" key="2">
    <citation type="submission" date="2017-09" db="EMBL/GenBank/DDBJ databases">
        <title>Bacillus patelloidae sp. nov., isolated from the intestinal tract of a marine limpet.</title>
        <authorList>
            <person name="Liu R."/>
            <person name="Dong C."/>
            <person name="Shao Z."/>
        </authorList>
    </citation>
    <scope>NUCLEOTIDE SEQUENCE [LARGE SCALE GENOMIC DNA]</scope>
    <source>
        <strain evidence="2 3">SA5d-4</strain>
    </source>
</reference>
<dbReference type="Pfam" id="PF00462">
    <property type="entry name" value="Glutaredoxin"/>
    <property type="match status" value="1"/>
</dbReference>
<dbReference type="InterPro" id="IPR002109">
    <property type="entry name" value="Glutaredoxin"/>
</dbReference>
<dbReference type="InterPro" id="IPR036249">
    <property type="entry name" value="Thioredoxin-like_sf"/>
</dbReference>
<dbReference type="SUPFAM" id="SSF52833">
    <property type="entry name" value="Thioredoxin-like"/>
    <property type="match status" value="1"/>
</dbReference>
<organism evidence="2 3">
    <name type="scientific">Lottiidibacillus patelloidae</name>
    <dbReference type="NCBI Taxonomy" id="2670334"/>
    <lineage>
        <taxon>Bacteria</taxon>
        <taxon>Bacillati</taxon>
        <taxon>Bacillota</taxon>
        <taxon>Bacilli</taxon>
        <taxon>Bacillales</taxon>
        <taxon>Bacillaceae</taxon>
        <taxon>Lottiidibacillus</taxon>
    </lineage>
</organism>
<dbReference type="Gene3D" id="3.40.30.10">
    <property type="entry name" value="Glutaredoxin"/>
    <property type="match status" value="1"/>
</dbReference>
<dbReference type="Proteomes" id="UP000217083">
    <property type="component" value="Unassembled WGS sequence"/>
</dbReference>
<evidence type="ECO:0000313" key="3">
    <source>
        <dbReference type="Proteomes" id="UP000217083"/>
    </source>
</evidence>
<dbReference type="AlphaFoldDB" id="A0A263BU05"/>
<comment type="caution">
    <text evidence="2">The sequence shown here is derived from an EMBL/GenBank/DDBJ whole genome shotgun (WGS) entry which is preliminary data.</text>
</comment>
<keyword evidence="3" id="KW-1185">Reference proteome</keyword>
<accession>A0A263BU05</accession>
<dbReference type="CDD" id="cd02976">
    <property type="entry name" value="NrdH"/>
    <property type="match status" value="1"/>
</dbReference>
<sequence length="65" mass="7541">MVKEFLSHHNVSYVEYDVSTDTAARDKMVFTYEAMSTPTIVYKDKVLRGFSKETARELENLFGDK</sequence>
<evidence type="ECO:0000313" key="2">
    <source>
        <dbReference type="EMBL" id="OZM57214.1"/>
    </source>
</evidence>
<reference evidence="3" key="1">
    <citation type="submission" date="2017-08" db="EMBL/GenBank/DDBJ databases">
        <authorList>
            <person name="Huang Z."/>
        </authorList>
    </citation>
    <scope>NUCLEOTIDE SEQUENCE [LARGE SCALE GENOMIC DNA]</scope>
    <source>
        <strain evidence="3">SA5d-4</strain>
    </source>
</reference>
<protein>
    <recommendedName>
        <fullName evidence="1">Glutaredoxin domain-containing protein</fullName>
    </recommendedName>
</protein>